<dbReference type="EMBL" id="GGFM01009917">
    <property type="protein sequence ID" value="MBW30668.1"/>
    <property type="molecule type" value="Transcribed_RNA"/>
</dbReference>
<name>A0A2M3ZQJ9_9DIPT</name>
<feature type="transmembrane region" description="Helical" evidence="1">
    <location>
        <begin position="45"/>
        <end position="64"/>
    </location>
</feature>
<organism evidence="2">
    <name type="scientific">Anopheles braziliensis</name>
    <dbReference type="NCBI Taxonomy" id="58242"/>
    <lineage>
        <taxon>Eukaryota</taxon>
        <taxon>Metazoa</taxon>
        <taxon>Ecdysozoa</taxon>
        <taxon>Arthropoda</taxon>
        <taxon>Hexapoda</taxon>
        <taxon>Insecta</taxon>
        <taxon>Pterygota</taxon>
        <taxon>Neoptera</taxon>
        <taxon>Endopterygota</taxon>
        <taxon>Diptera</taxon>
        <taxon>Nematocera</taxon>
        <taxon>Culicoidea</taxon>
        <taxon>Culicidae</taxon>
        <taxon>Anophelinae</taxon>
        <taxon>Anopheles</taxon>
    </lineage>
</organism>
<keyword evidence="1" id="KW-1133">Transmembrane helix</keyword>
<evidence type="ECO:0000313" key="2">
    <source>
        <dbReference type="EMBL" id="MBW30668.1"/>
    </source>
</evidence>
<proteinExistence type="predicted"/>
<sequence>MRARSLLLNLMFLLFDATTFCFYTFKKYIIFIRCFDCRPSSGLRCCFPSSVAAAAAAVVVLRQMDRHRSI</sequence>
<feature type="transmembrane region" description="Helical" evidence="1">
    <location>
        <begin position="6"/>
        <end position="25"/>
    </location>
</feature>
<reference evidence="2" key="1">
    <citation type="submission" date="2018-01" db="EMBL/GenBank/DDBJ databases">
        <title>An insight into the sialome of Amazonian anophelines.</title>
        <authorList>
            <person name="Ribeiro J.M."/>
            <person name="Scarpassa V."/>
            <person name="Calvo E."/>
        </authorList>
    </citation>
    <scope>NUCLEOTIDE SEQUENCE</scope>
    <source>
        <tissue evidence="2">Salivary glands</tissue>
    </source>
</reference>
<accession>A0A2M3ZQJ9</accession>
<evidence type="ECO:0000256" key="1">
    <source>
        <dbReference type="SAM" id="Phobius"/>
    </source>
</evidence>
<keyword evidence="1" id="KW-0472">Membrane</keyword>
<dbReference type="AlphaFoldDB" id="A0A2M3ZQJ9"/>
<keyword evidence="1" id="KW-0812">Transmembrane</keyword>
<protein>
    <submittedName>
        <fullName evidence="2">Putative secreted peptide</fullName>
    </submittedName>
</protein>